<evidence type="ECO:0000259" key="11">
    <source>
        <dbReference type="Pfam" id="PF10513"/>
    </source>
</evidence>
<evidence type="ECO:0000256" key="5">
    <source>
        <dbReference type="ARBA" id="ARBA00023163"/>
    </source>
</evidence>
<keyword evidence="9" id="KW-1133">Transmembrane helix</keyword>
<evidence type="ECO:0000313" key="13">
    <source>
        <dbReference type="Proteomes" id="UP000472268"/>
    </source>
</evidence>
<keyword evidence="4 7" id="KW-0805">Transcription regulation</keyword>
<evidence type="ECO:0000259" key="10">
    <source>
        <dbReference type="Pfam" id="PF06752"/>
    </source>
</evidence>
<dbReference type="Proteomes" id="UP000472268">
    <property type="component" value="Chromosome 3"/>
</dbReference>
<proteinExistence type="inferred from homology"/>
<keyword evidence="9" id="KW-0812">Transmembrane</keyword>
<reference evidence="12" key="2">
    <citation type="submission" date="2025-08" db="UniProtKB">
        <authorList>
            <consortium name="Ensembl"/>
        </authorList>
    </citation>
    <scope>IDENTIFICATION</scope>
</reference>
<dbReference type="GO" id="GO:0006325">
    <property type="term" value="P:chromatin organization"/>
    <property type="evidence" value="ECO:0007669"/>
    <property type="project" value="UniProtKB-KW"/>
</dbReference>
<gene>
    <name evidence="12" type="primary">EPC2</name>
</gene>
<dbReference type="InterPro" id="IPR009607">
    <property type="entry name" value="Enhancer_polycomb_C"/>
</dbReference>
<comment type="subcellular location">
    <subcellularLocation>
        <location evidence="1 7">Nucleus</location>
    </subcellularLocation>
</comment>
<keyword evidence="9" id="KW-0472">Membrane</keyword>
<dbReference type="GO" id="GO:0035267">
    <property type="term" value="C:NuA4 histone acetyltransferase complex"/>
    <property type="evidence" value="ECO:0007669"/>
    <property type="project" value="InterPro"/>
</dbReference>
<dbReference type="GO" id="GO:0005634">
    <property type="term" value="C:nucleus"/>
    <property type="evidence" value="ECO:0007669"/>
    <property type="project" value="UniProtKB-SubCell"/>
</dbReference>
<reference evidence="12" key="3">
    <citation type="submission" date="2025-09" db="UniProtKB">
        <authorList>
            <consortium name="Ensembl"/>
        </authorList>
    </citation>
    <scope>IDENTIFICATION</scope>
</reference>
<dbReference type="Ensembl" id="ENSSSUT00005005182.1">
    <property type="protein sequence ID" value="ENSSSUP00005004485.1"/>
    <property type="gene ID" value="ENSSSUG00005002879.1"/>
</dbReference>
<feature type="compositionally biased region" description="Polar residues" evidence="8">
    <location>
        <begin position="588"/>
        <end position="604"/>
    </location>
</feature>
<evidence type="ECO:0000256" key="8">
    <source>
        <dbReference type="SAM" id="MobiDB-lite"/>
    </source>
</evidence>
<dbReference type="Pfam" id="PF06752">
    <property type="entry name" value="E_Pc_C"/>
    <property type="match status" value="1"/>
</dbReference>
<feature type="region of interest" description="Disordered" evidence="8">
    <location>
        <begin position="576"/>
        <end position="604"/>
    </location>
</feature>
<feature type="compositionally biased region" description="Low complexity" evidence="8">
    <location>
        <begin position="531"/>
        <end position="544"/>
    </location>
</feature>
<feature type="transmembrane region" description="Helical" evidence="9">
    <location>
        <begin position="716"/>
        <end position="749"/>
    </location>
</feature>
<dbReference type="InterPro" id="IPR019542">
    <property type="entry name" value="Enhancer_polycomb-like_N"/>
</dbReference>
<keyword evidence="13" id="KW-1185">Reference proteome</keyword>
<evidence type="ECO:0000256" key="2">
    <source>
        <dbReference type="ARBA" id="ARBA00008035"/>
    </source>
</evidence>
<dbReference type="InterPro" id="IPR024943">
    <property type="entry name" value="Enhancer_polycomb"/>
</dbReference>
<dbReference type="GO" id="GO:0006357">
    <property type="term" value="P:regulation of transcription by RNA polymerase II"/>
    <property type="evidence" value="ECO:0007669"/>
    <property type="project" value="InterPro"/>
</dbReference>
<feature type="region of interest" description="Disordered" evidence="8">
    <location>
        <begin position="531"/>
        <end position="559"/>
    </location>
</feature>
<evidence type="ECO:0000256" key="3">
    <source>
        <dbReference type="ARBA" id="ARBA00022853"/>
    </source>
</evidence>
<sequence length="766" mass="85859">MSKLSFRARALDAAKPLPIYRGKDMPDLNDCVSINRAVPQMPTGMEKEEESEHHLQRAISAQQVFREKKESMVIPVPEAESNVNYYNRLYKGEFKQPKQFIHIQPFNLDNEQPDYDMDSEDETLLNRLNRKMEIKPLQFEIMIDRLEKASSNQNRKNDEASYEKMLKLRREFSRAITILEMIKRREKTKRELLHLTLEVVEKRYHLGDYGGEILNEVKISRSEKELYATPATLHNGNHHKVQECKTKHPHHLSLKEEASDVVRQKKKYPKKPKAEALITSQQPTPETLPVINKSDIKQYDFHSSDEDEFPQVPSPVSEPEEENDPDGPCAFRRRAGCQYYAPRLDQANHSFENSELADLDKLRYRHCLTTLTVPRRCIGFARRRIGRGGRVIMDRISTEHDPVLKQIDPEMLNGFSSSSQTIDFSSNFTRTNASSKHCENRLSLSEILSNIRSCRLQCFQPRLLNLQDSDSEECTSRKSGQTVNNKRVSAASVALLNTSKNGISVTGGITEEQFQTHQQQLVQMQRQQLAQLQQKQQSQHSSQQTHPKAQGSSTSDCMSKTLDSASAHFAASAVVSAPVPSRSEVAKEQNTGHNNINGVVQPSGTSKTLYSTNMALSSSPGISAVQLVRTVGHTTTNHLIPALCTSSPQTLPMNNSCLTNAVHLNNVSVVSPVNVHINTRTSAPSPTALKLATVAASMDRVPKVTPSSAISSIARWVGGWVCVCVCMCVCVCVFLVPSCPCLLAVLWALPVWTECQRLLRAVPSAA</sequence>
<dbReference type="Pfam" id="PF10513">
    <property type="entry name" value="EPL1"/>
    <property type="match status" value="1"/>
</dbReference>
<keyword evidence="5 7" id="KW-0804">Transcription</keyword>
<evidence type="ECO:0000313" key="12">
    <source>
        <dbReference type="Ensembl" id="ENSSSUP00005004485.1"/>
    </source>
</evidence>
<organism evidence="12 13">
    <name type="scientific">Suricata suricatta</name>
    <name type="common">Meerkat</name>
    <dbReference type="NCBI Taxonomy" id="37032"/>
    <lineage>
        <taxon>Eukaryota</taxon>
        <taxon>Metazoa</taxon>
        <taxon>Chordata</taxon>
        <taxon>Craniata</taxon>
        <taxon>Vertebrata</taxon>
        <taxon>Euteleostomi</taxon>
        <taxon>Mammalia</taxon>
        <taxon>Eutheria</taxon>
        <taxon>Laurasiatheria</taxon>
        <taxon>Carnivora</taxon>
        <taxon>Feliformia</taxon>
        <taxon>Herpestidae</taxon>
        <taxon>Suricata</taxon>
    </lineage>
</organism>
<feature type="domain" description="Enhancer of polycomb-like N-terminal" evidence="11">
    <location>
        <begin position="7"/>
        <end position="148"/>
    </location>
</feature>
<keyword evidence="3" id="KW-0156">Chromatin regulator</keyword>
<evidence type="ECO:0000256" key="4">
    <source>
        <dbReference type="ARBA" id="ARBA00023015"/>
    </source>
</evidence>
<keyword evidence="6 7" id="KW-0539">Nucleus</keyword>
<accession>A0A673T4R2</accession>
<protein>
    <recommendedName>
        <fullName evidence="7">Enhancer of polycomb homolog</fullName>
    </recommendedName>
</protein>
<comment type="similarity">
    <text evidence="2 7">Belongs to the enhancer of polycomb family.</text>
</comment>
<feature type="compositionally biased region" description="Polar residues" evidence="8">
    <location>
        <begin position="545"/>
        <end position="559"/>
    </location>
</feature>
<dbReference type="PANTHER" id="PTHR14898">
    <property type="entry name" value="ENHANCER OF POLYCOMB"/>
    <property type="match status" value="1"/>
</dbReference>
<reference evidence="12 13" key="1">
    <citation type="submission" date="2019-05" db="EMBL/GenBank/DDBJ databases">
        <title>A Chromosome-scale Meerkat (S. suricatta) Genome Assembly.</title>
        <authorList>
            <person name="Dudchenko O."/>
            <person name="Lieberman Aiden E."/>
            <person name="Tung J."/>
            <person name="Barreiro L.B."/>
            <person name="Clutton-Brock T.H."/>
        </authorList>
    </citation>
    <scope>NUCLEOTIDE SEQUENCE [LARGE SCALE GENOMIC DNA]</scope>
</reference>
<name>A0A673T4R2_SURSU</name>
<evidence type="ECO:0000256" key="1">
    <source>
        <dbReference type="ARBA" id="ARBA00004123"/>
    </source>
</evidence>
<feature type="region of interest" description="Disordered" evidence="8">
    <location>
        <begin position="302"/>
        <end position="328"/>
    </location>
</feature>
<evidence type="ECO:0000256" key="6">
    <source>
        <dbReference type="ARBA" id="ARBA00023242"/>
    </source>
</evidence>
<feature type="domain" description="Enhancer of polycomb C-terminal" evidence="10">
    <location>
        <begin position="509"/>
        <end position="715"/>
    </location>
</feature>
<evidence type="ECO:0000256" key="7">
    <source>
        <dbReference type="RuleBase" id="RU361124"/>
    </source>
</evidence>
<dbReference type="AlphaFoldDB" id="A0A673T4R2"/>
<evidence type="ECO:0000256" key="9">
    <source>
        <dbReference type="SAM" id="Phobius"/>
    </source>
</evidence>